<dbReference type="InterPro" id="IPR011057">
    <property type="entry name" value="Mss4-like_sf"/>
</dbReference>
<evidence type="ECO:0000313" key="2">
    <source>
        <dbReference type="Proteomes" id="UP001385499"/>
    </source>
</evidence>
<keyword evidence="2" id="KW-1185">Reference proteome</keyword>
<dbReference type="Gene3D" id="3.90.1590.10">
    <property type="entry name" value="glutathione-dependent formaldehyde- activating enzyme (gfa)"/>
    <property type="match status" value="1"/>
</dbReference>
<dbReference type="SUPFAM" id="SSF51316">
    <property type="entry name" value="Mss4-like"/>
    <property type="match status" value="1"/>
</dbReference>
<reference evidence="1 2" key="1">
    <citation type="submission" date="2024-02" db="EMBL/GenBank/DDBJ databases">
        <title>Roseibium algae sp. nov., isolated from marine alga (Grateloupia sp.), showing potential in myo-inositol conversion.</title>
        <authorList>
            <person name="Wang Y."/>
        </authorList>
    </citation>
    <scope>NUCLEOTIDE SEQUENCE [LARGE SCALE GENOMIC DNA]</scope>
    <source>
        <strain evidence="1 2">H3510</strain>
    </source>
</reference>
<accession>A0ABU8TS68</accession>
<proteinExistence type="predicted"/>
<protein>
    <submittedName>
        <fullName evidence="1">GFA family protein</fullName>
    </submittedName>
</protein>
<comment type="caution">
    <text evidence="1">The sequence shown here is derived from an EMBL/GenBank/DDBJ whole genome shotgun (WGS) entry which is preliminary data.</text>
</comment>
<organism evidence="1 2">
    <name type="scientific">Roseibium algae</name>
    <dbReference type="NCBI Taxonomy" id="3123038"/>
    <lineage>
        <taxon>Bacteria</taxon>
        <taxon>Pseudomonadati</taxon>
        <taxon>Pseudomonadota</taxon>
        <taxon>Alphaproteobacteria</taxon>
        <taxon>Hyphomicrobiales</taxon>
        <taxon>Stappiaceae</taxon>
        <taxon>Roseibium</taxon>
    </lineage>
</organism>
<sequence length="112" mass="12874">MWRHEKQPGYTLNQPRTCPENCDHFSHAPTDKLYLSNKDGLEWYESSSFARRGFCKFCGSSLFYQMKGDENTAIAAGILNGPTGLKIGKHIFVKDKGDYYEINEDEPQIARY</sequence>
<name>A0ABU8TS68_9HYPH</name>
<dbReference type="Proteomes" id="UP001385499">
    <property type="component" value="Unassembled WGS sequence"/>
</dbReference>
<evidence type="ECO:0000313" key="1">
    <source>
        <dbReference type="EMBL" id="MEJ8476802.1"/>
    </source>
</evidence>
<dbReference type="RefSeq" id="WP_340277586.1">
    <property type="nucleotide sequence ID" value="NZ_JBAKIA010000027.1"/>
</dbReference>
<gene>
    <name evidence="1" type="ORF">V6575_22205</name>
</gene>
<dbReference type="EMBL" id="JBAKIA010000027">
    <property type="protein sequence ID" value="MEJ8476802.1"/>
    <property type="molecule type" value="Genomic_DNA"/>
</dbReference>